<dbReference type="Pfam" id="PF00015">
    <property type="entry name" value="MCPsignal"/>
    <property type="match status" value="1"/>
</dbReference>
<keyword evidence="5" id="KW-0812">Transmembrane</keyword>
<dbReference type="PROSITE" id="PS50885">
    <property type="entry name" value="HAMP"/>
    <property type="match status" value="2"/>
</dbReference>
<evidence type="ECO:0000256" key="4">
    <source>
        <dbReference type="SAM" id="MobiDB-lite"/>
    </source>
</evidence>
<dbReference type="SMART" id="SM00283">
    <property type="entry name" value="MA"/>
    <property type="match status" value="1"/>
</dbReference>
<keyword evidence="5" id="KW-0472">Membrane</keyword>
<evidence type="ECO:0000259" key="7">
    <source>
        <dbReference type="PROSITE" id="PS50885"/>
    </source>
</evidence>
<dbReference type="SUPFAM" id="SSF58104">
    <property type="entry name" value="Methyl-accepting chemotaxis protein (MCP) signaling domain"/>
    <property type="match status" value="1"/>
</dbReference>
<gene>
    <name evidence="8" type="ORF">QO010_002618</name>
</gene>
<evidence type="ECO:0000313" key="9">
    <source>
        <dbReference type="Proteomes" id="UP001228905"/>
    </source>
</evidence>
<feature type="compositionally biased region" description="Polar residues" evidence="4">
    <location>
        <begin position="607"/>
        <end position="625"/>
    </location>
</feature>
<evidence type="ECO:0000313" key="8">
    <source>
        <dbReference type="EMBL" id="MDQ0464834.1"/>
    </source>
</evidence>
<keyword evidence="5" id="KW-1133">Transmembrane helix</keyword>
<keyword evidence="3" id="KW-0807">Transducer</keyword>
<dbReference type="PANTHER" id="PTHR43531:SF11">
    <property type="entry name" value="METHYL-ACCEPTING CHEMOTAXIS PROTEIN 3"/>
    <property type="match status" value="1"/>
</dbReference>
<dbReference type="Proteomes" id="UP001228905">
    <property type="component" value="Unassembled WGS sequence"/>
</dbReference>
<evidence type="ECO:0000256" key="1">
    <source>
        <dbReference type="ARBA" id="ARBA00022500"/>
    </source>
</evidence>
<feature type="domain" description="HAMP" evidence="7">
    <location>
        <begin position="296"/>
        <end position="348"/>
    </location>
</feature>
<evidence type="ECO:0000256" key="2">
    <source>
        <dbReference type="ARBA" id="ARBA00029447"/>
    </source>
</evidence>
<evidence type="ECO:0000256" key="5">
    <source>
        <dbReference type="SAM" id="Phobius"/>
    </source>
</evidence>
<name>A0ABU0IUX5_9CAUL</name>
<evidence type="ECO:0000256" key="3">
    <source>
        <dbReference type="PROSITE-ProRule" id="PRU00284"/>
    </source>
</evidence>
<keyword evidence="9" id="KW-1185">Reference proteome</keyword>
<sequence length="654" mass="68512">MKRFRLINLSLVLKMGFAPAFAVLMMALAAGGAYWSQTQQTVAIDRIVSQDMAISLDLAGISKRITAVHGKLYLLMTNHAAAPTTDSTADLQKLMTDVDAIKAELVKVKTQMPKAKQAQFDSIIKDLTDYRGGIEVVGSMLGIDFNTAAAFVAPFEVQYDRMTKSLDAATAEVQAEAKQHAEASAAQASMTGNLVLIGTLLTLLAVAGIAAASILGVRKAIKGIAGATEALAGGDDRLDLESLARGDELGAIVTSLNVFRDNQRRIVGMRSEQEVMQARELETRTTVERERGEAQAAQSAVVSALADGLSRLSVGDLTHRLDIPFPAEYESLRTDFNAAIDKLRSVMQVIVGTTGQIGFGTEEIAGAAEDLSRRSEQQAAALEETAAALDEITATVKKSAEGAGHAQAVVQTAKAGAASGGDIVRQAIHAMGEIEQSSNQIGQIIGVIDEIAFQTNLLALNAGVEAARAGDSGRGFAVVAQEVRALAHRSAQAAKEIKELISASSSHVGTGVQLVGRTGEALAALVTQVEQIDGLVGAIAASAKEQAVGLNEVNAAVNRMDQVTQQNAAMAEESTAATHALKSDAVELGRLMSEFRTGADNAPVRPASSQGRSRPQMATATSRPSASPPRRMADKLRASFGGGAATAAKEWEEF</sequence>
<evidence type="ECO:0000259" key="6">
    <source>
        <dbReference type="PROSITE" id="PS50111"/>
    </source>
</evidence>
<feature type="transmembrane region" description="Helical" evidence="5">
    <location>
        <begin position="12"/>
        <end position="35"/>
    </location>
</feature>
<dbReference type="Gene3D" id="6.10.340.10">
    <property type="match status" value="1"/>
</dbReference>
<reference evidence="8 9" key="1">
    <citation type="submission" date="2023-07" db="EMBL/GenBank/DDBJ databases">
        <title>Genomic Encyclopedia of Type Strains, Phase IV (KMG-IV): sequencing the most valuable type-strain genomes for metagenomic binning, comparative biology and taxonomic classification.</title>
        <authorList>
            <person name="Goeker M."/>
        </authorList>
    </citation>
    <scope>NUCLEOTIDE SEQUENCE [LARGE SCALE GENOMIC DNA]</scope>
    <source>
        <strain evidence="8 9">DSM 18695</strain>
    </source>
</reference>
<comment type="caution">
    <text evidence="8">The sequence shown here is derived from an EMBL/GenBank/DDBJ whole genome shotgun (WGS) entry which is preliminary data.</text>
</comment>
<dbReference type="PANTHER" id="PTHR43531">
    <property type="entry name" value="PROTEIN ICFG"/>
    <property type="match status" value="1"/>
</dbReference>
<dbReference type="Gene3D" id="1.10.287.950">
    <property type="entry name" value="Methyl-accepting chemotaxis protein"/>
    <property type="match status" value="1"/>
</dbReference>
<dbReference type="InterPro" id="IPR003660">
    <property type="entry name" value="HAMP_dom"/>
</dbReference>
<dbReference type="RefSeq" id="WP_307349778.1">
    <property type="nucleotide sequence ID" value="NZ_JAUSVS010000004.1"/>
</dbReference>
<feature type="transmembrane region" description="Helical" evidence="5">
    <location>
        <begin position="194"/>
        <end position="217"/>
    </location>
</feature>
<feature type="region of interest" description="Disordered" evidence="4">
    <location>
        <begin position="597"/>
        <end position="654"/>
    </location>
</feature>
<feature type="domain" description="HAMP" evidence="7">
    <location>
        <begin position="215"/>
        <end position="268"/>
    </location>
</feature>
<accession>A0ABU0IUX5</accession>
<dbReference type="Pfam" id="PF00672">
    <property type="entry name" value="HAMP"/>
    <property type="match status" value="2"/>
</dbReference>
<dbReference type="SMART" id="SM00304">
    <property type="entry name" value="HAMP"/>
    <property type="match status" value="2"/>
</dbReference>
<dbReference type="EMBL" id="JAUSVS010000004">
    <property type="protein sequence ID" value="MDQ0464834.1"/>
    <property type="molecule type" value="Genomic_DNA"/>
</dbReference>
<feature type="domain" description="Methyl-accepting transducer" evidence="6">
    <location>
        <begin position="353"/>
        <end position="582"/>
    </location>
</feature>
<organism evidence="8 9">
    <name type="scientific">Caulobacter ginsengisoli</name>
    <dbReference type="NCBI Taxonomy" id="400775"/>
    <lineage>
        <taxon>Bacteria</taxon>
        <taxon>Pseudomonadati</taxon>
        <taxon>Pseudomonadota</taxon>
        <taxon>Alphaproteobacteria</taxon>
        <taxon>Caulobacterales</taxon>
        <taxon>Caulobacteraceae</taxon>
        <taxon>Caulobacter</taxon>
    </lineage>
</organism>
<keyword evidence="1" id="KW-0145">Chemotaxis</keyword>
<dbReference type="InterPro" id="IPR004089">
    <property type="entry name" value="MCPsignal_dom"/>
</dbReference>
<comment type="similarity">
    <text evidence="2">Belongs to the methyl-accepting chemotaxis (MCP) protein family.</text>
</comment>
<protein>
    <submittedName>
        <fullName evidence="8">Methyl-accepting chemotaxis protein</fullName>
    </submittedName>
</protein>
<proteinExistence type="inferred from homology"/>
<dbReference type="PROSITE" id="PS50111">
    <property type="entry name" value="CHEMOTAXIS_TRANSDUC_2"/>
    <property type="match status" value="1"/>
</dbReference>
<dbReference type="InterPro" id="IPR051310">
    <property type="entry name" value="MCP_chemotaxis"/>
</dbReference>
<dbReference type="CDD" id="cd11386">
    <property type="entry name" value="MCP_signal"/>
    <property type="match status" value="1"/>
</dbReference>